<dbReference type="Proteomes" id="UP000292958">
    <property type="component" value="Unassembled WGS sequence"/>
</dbReference>
<dbReference type="InterPro" id="IPR050696">
    <property type="entry name" value="FtsA/MreB"/>
</dbReference>
<keyword evidence="2" id="KW-1185">Reference proteome</keyword>
<accession>A0A4Q7YUG3</accession>
<evidence type="ECO:0000313" key="2">
    <source>
        <dbReference type="Proteomes" id="UP000292958"/>
    </source>
</evidence>
<organism evidence="1 2">
    <name type="scientific">Edaphobacter modestus</name>
    <dbReference type="NCBI Taxonomy" id="388466"/>
    <lineage>
        <taxon>Bacteria</taxon>
        <taxon>Pseudomonadati</taxon>
        <taxon>Acidobacteriota</taxon>
        <taxon>Terriglobia</taxon>
        <taxon>Terriglobales</taxon>
        <taxon>Acidobacteriaceae</taxon>
        <taxon>Edaphobacter</taxon>
    </lineage>
</organism>
<dbReference type="PANTHER" id="PTHR32432:SF3">
    <property type="entry name" value="ETHANOLAMINE UTILIZATION PROTEIN EUTJ"/>
    <property type="match status" value="1"/>
</dbReference>
<dbReference type="EMBL" id="SHKW01000001">
    <property type="protein sequence ID" value="RZU40599.1"/>
    <property type="molecule type" value="Genomic_DNA"/>
</dbReference>
<dbReference type="OrthoDB" id="128437at2"/>
<dbReference type="RefSeq" id="WP_130418648.1">
    <property type="nucleotide sequence ID" value="NZ_SHKW01000001.1"/>
</dbReference>
<name>A0A4Q7YUG3_9BACT</name>
<reference evidence="1 2" key="1">
    <citation type="submission" date="2019-02" db="EMBL/GenBank/DDBJ databases">
        <title>Genomic Encyclopedia of Archaeal and Bacterial Type Strains, Phase II (KMG-II): from individual species to whole genera.</title>
        <authorList>
            <person name="Goeker M."/>
        </authorList>
    </citation>
    <scope>NUCLEOTIDE SEQUENCE [LARGE SCALE GENOMIC DNA]</scope>
    <source>
        <strain evidence="1 2">DSM 18101</strain>
    </source>
</reference>
<gene>
    <name evidence="1" type="ORF">BDD14_2068</name>
</gene>
<evidence type="ECO:0000313" key="1">
    <source>
        <dbReference type="EMBL" id="RZU40599.1"/>
    </source>
</evidence>
<dbReference type="PANTHER" id="PTHR32432">
    <property type="entry name" value="CELL DIVISION PROTEIN FTSA-RELATED"/>
    <property type="match status" value="1"/>
</dbReference>
<dbReference type="AlphaFoldDB" id="A0A4Q7YUG3"/>
<protein>
    <submittedName>
        <fullName evidence="1">Type IV pilus assembly protein PilM</fullName>
    </submittedName>
</protein>
<proteinExistence type="predicted"/>
<dbReference type="Gene3D" id="3.30.420.380">
    <property type="match status" value="1"/>
</dbReference>
<sequence>MEIFPKTLGSRPRLAVELRPDGVVAARAEDAAALLTAVAGSPLDGRALQISLKAGNFSDLNRVVSALRETLDAVSGRSGDRGLAVTVIVPDAAARVLLLEFDALPAKPVEALAVVRFRLKKLLPFDSDHAALSYQVMSTDKNMVRVLAVAMPHEVVAEYEQAVIAAGYTPGAVLPSTLAALAGLDEQQAAVLVVNAGHGGITTAIVRAGVLLLHRSLELANDVPGTEDPDAILHVRVGEEGYDRIDAEAAIEAQVLASAEAAMTGREIAQAVSVAAAYFEDTLAVAPAEMLSAGTMGAETLRLVLEENGFEGANVKEIVGAEALAAGTATTHLSRGWLAGVRGALRN</sequence>
<comment type="caution">
    <text evidence="1">The sequence shown here is derived from an EMBL/GenBank/DDBJ whole genome shotgun (WGS) entry which is preliminary data.</text>
</comment>